<dbReference type="EMBL" id="BAABLD010000008">
    <property type="protein sequence ID" value="GAA5167313.1"/>
    <property type="molecule type" value="Genomic_DNA"/>
</dbReference>
<organism evidence="3 4">
    <name type="scientific">Viridibacterium curvum</name>
    <dbReference type="NCBI Taxonomy" id="1101404"/>
    <lineage>
        <taxon>Bacteria</taxon>
        <taxon>Pseudomonadati</taxon>
        <taxon>Pseudomonadota</taxon>
        <taxon>Betaproteobacteria</taxon>
        <taxon>Rhodocyclales</taxon>
        <taxon>Rhodocyclaceae</taxon>
        <taxon>Viridibacterium</taxon>
    </lineage>
</organism>
<dbReference type="SUPFAM" id="SSF48208">
    <property type="entry name" value="Six-hairpin glycosidases"/>
    <property type="match status" value="1"/>
</dbReference>
<dbReference type="Pfam" id="PF07470">
    <property type="entry name" value="Glyco_hydro_88"/>
    <property type="match status" value="1"/>
</dbReference>
<keyword evidence="2" id="KW-0732">Signal</keyword>
<dbReference type="InterPro" id="IPR010905">
    <property type="entry name" value="Glyco_hydro_88"/>
</dbReference>
<dbReference type="InterPro" id="IPR012341">
    <property type="entry name" value="6hp_glycosidase-like_sf"/>
</dbReference>
<dbReference type="PANTHER" id="PTHR33886">
    <property type="entry name" value="UNSATURATED RHAMNOGALACTURONAN HYDROLASE (EUROFUNG)"/>
    <property type="match status" value="1"/>
</dbReference>
<dbReference type="Proteomes" id="UP001500547">
    <property type="component" value="Unassembled WGS sequence"/>
</dbReference>
<keyword evidence="1" id="KW-0378">Hydrolase</keyword>
<evidence type="ECO:0000256" key="1">
    <source>
        <dbReference type="ARBA" id="ARBA00022801"/>
    </source>
</evidence>
<gene>
    <name evidence="3" type="ORF">GCM10025770_25770</name>
</gene>
<evidence type="ECO:0000256" key="2">
    <source>
        <dbReference type="SAM" id="SignalP"/>
    </source>
</evidence>
<evidence type="ECO:0008006" key="5">
    <source>
        <dbReference type="Google" id="ProtNLM"/>
    </source>
</evidence>
<dbReference type="Gene3D" id="1.50.10.10">
    <property type="match status" value="1"/>
</dbReference>
<reference evidence="4" key="1">
    <citation type="journal article" date="2019" name="Int. J. Syst. Evol. Microbiol.">
        <title>The Global Catalogue of Microorganisms (GCM) 10K type strain sequencing project: providing services to taxonomists for standard genome sequencing and annotation.</title>
        <authorList>
            <consortium name="The Broad Institute Genomics Platform"/>
            <consortium name="The Broad Institute Genome Sequencing Center for Infectious Disease"/>
            <person name="Wu L."/>
            <person name="Ma J."/>
        </authorList>
    </citation>
    <scope>NUCLEOTIDE SEQUENCE [LARGE SCALE GENOMIC DNA]</scope>
    <source>
        <strain evidence="4">JCM 18715</strain>
    </source>
</reference>
<protein>
    <recommendedName>
        <fullName evidence="5">Glycosyl hydrolase family 88</fullName>
    </recommendedName>
</protein>
<dbReference type="InterPro" id="IPR008928">
    <property type="entry name" value="6-hairpin_glycosidase_sf"/>
</dbReference>
<comment type="caution">
    <text evidence="3">The sequence shown here is derived from an EMBL/GenBank/DDBJ whole genome shotgun (WGS) entry which is preliminary data.</text>
</comment>
<sequence length="485" mass="52973">MFKRYSFAIHKAALALTSAGLLLAAVGTQAAPLASGTVGVKTANYMMNTWPNVDDYSCGNKCFSLQYATVPATPNPKFWEYTNGVPLLGVWKLYERTGNMAYFNYVKKYVDTYVDANGVINYGTVNAATGAVGKNDPTIQDVIQPSQLLFGLYEKTKDTRYLNAMIATRKVIDTIKKNSAGAFWHKPAYANQQWLDGIYMTQPFLVRYARQYGDKVLPGDAATAYNIATNQIKMLHEHTFNAAKLLHYHGWNGAEDGIWAGLDGVKGKTAPLPTLQVSPILWSRSIAWYFIGIVDTLEYLPKDHPDYKKLYTILSYIADGLTRQQDASGLWWQVIDVRNNKLPANGGYPGENIAAQPNFLETSASAYFAYGFAKAARLGLLDDGAKAVAKKAWAGVKTRIAIDGNNVNIKGTVVGMSLGGTFNAYTNVDSRTDLSTGPLPAPADQCTAIPPRGTSAPLVCKFVFVRENVPQGIGAVLYAASELEF</sequence>
<accession>A0ABP9QU71</accession>
<dbReference type="PANTHER" id="PTHR33886:SF8">
    <property type="entry name" value="UNSATURATED RHAMNOGALACTURONAN HYDROLASE (EUROFUNG)"/>
    <property type="match status" value="1"/>
</dbReference>
<name>A0ABP9QU71_9RHOO</name>
<evidence type="ECO:0000313" key="3">
    <source>
        <dbReference type="EMBL" id="GAA5167313.1"/>
    </source>
</evidence>
<dbReference type="RefSeq" id="WP_345533392.1">
    <property type="nucleotide sequence ID" value="NZ_BAABLD010000008.1"/>
</dbReference>
<evidence type="ECO:0000313" key="4">
    <source>
        <dbReference type="Proteomes" id="UP001500547"/>
    </source>
</evidence>
<dbReference type="InterPro" id="IPR052043">
    <property type="entry name" value="PolySaccharide_Degr_Enz"/>
</dbReference>
<keyword evidence="4" id="KW-1185">Reference proteome</keyword>
<feature type="signal peptide" evidence="2">
    <location>
        <begin position="1"/>
        <end position="30"/>
    </location>
</feature>
<proteinExistence type="predicted"/>
<feature type="chain" id="PRO_5045949897" description="Glycosyl hydrolase family 88" evidence="2">
    <location>
        <begin position="31"/>
        <end position="485"/>
    </location>
</feature>